<dbReference type="Proteomes" id="UP000239415">
    <property type="component" value="Unassembled WGS sequence"/>
</dbReference>
<organism evidence="1 2">
    <name type="scientific">Actinoplanes italicus</name>
    <dbReference type="NCBI Taxonomy" id="113567"/>
    <lineage>
        <taxon>Bacteria</taxon>
        <taxon>Bacillati</taxon>
        <taxon>Actinomycetota</taxon>
        <taxon>Actinomycetes</taxon>
        <taxon>Micromonosporales</taxon>
        <taxon>Micromonosporaceae</taxon>
        <taxon>Actinoplanes</taxon>
    </lineage>
</organism>
<keyword evidence="2" id="KW-1185">Reference proteome</keyword>
<evidence type="ECO:0000313" key="1">
    <source>
        <dbReference type="EMBL" id="PRX23469.1"/>
    </source>
</evidence>
<dbReference type="RefSeq" id="WP_106316665.1">
    <property type="nucleotide sequence ID" value="NZ_BOMO01000041.1"/>
</dbReference>
<evidence type="ECO:0000313" key="2">
    <source>
        <dbReference type="Proteomes" id="UP000239415"/>
    </source>
</evidence>
<gene>
    <name evidence="1" type="ORF">CLV67_103217</name>
</gene>
<dbReference type="Pfam" id="PF23140">
    <property type="entry name" value="Gp80"/>
    <property type="match status" value="1"/>
</dbReference>
<accession>A0A2T0KIW8</accession>
<protein>
    <submittedName>
        <fullName evidence="1">Uncharacterized protein</fullName>
    </submittedName>
</protein>
<dbReference type="AlphaFoldDB" id="A0A2T0KIW8"/>
<proteinExistence type="predicted"/>
<dbReference type="EMBL" id="PVMZ01000003">
    <property type="protein sequence ID" value="PRX23469.1"/>
    <property type="molecule type" value="Genomic_DNA"/>
</dbReference>
<dbReference type="OrthoDB" id="4267286at2"/>
<dbReference type="InterPro" id="IPR056908">
    <property type="entry name" value="Gp80-like"/>
</dbReference>
<comment type="caution">
    <text evidence="1">The sequence shown here is derived from an EMBL/GenBank/DDBJ whole genome shotgun (WGS) entry which is preliminary data.</text>
</comment>
<reference evidence="1 2" key="1">
    <citation type="submission" date="2018-03" db="EMBL/GenBank/DDBJ databases">
        <title>Genomic Encyclopedia of Archaeal and Bacterial Type Strains, Phase II (KMG-II): from individual species to whole genera.</title>
        <authorList>
            <person name="Goeker M."/>
        </authorList>
    </citation>
    <scope>NUCLEOTIDE SEQUENCE [LARGE SCALE GENOMIC DNA]</scope>
    <source>
        <strain evidence="1 2">DSM 43146</strain>
    </source>
</reference>
<name>A0A2T0KIW8_9ACTN</name>
<sequence length="129" mass="13148">MTTGLSTTHADAILNVRRGTTWTAYTPHLKVHTGDPGAAGTANASAETTRKPVTYAAPSTVSTNRSMTGTAVSWTSWSAGTETISHVSEWDALTSGNFQISGPLGANKTVANGDTLSITPTATQGGLAA</sequence>